<reference evidence="1" key="1">
    <citation type="submission" date="2014-09" db="EMBL/GenBank/DDBJ databases">
        <authorList>
            <person name="Magalhaes I.L.F."/>
            <person name="Oliveira U."/>
            <person name="Santos F.R."/>
            <person name="Vidigal T.H.D.A."/>
            <person name="Brescovit A.D."/>
            <person name="Santos A.J."/>
        </authorList>
    </citation>
    <scope>NUCLEOTIDE SEQUENCE</scope>
    <source>
        <tissue evidence="1">Shoot tissue taken approximately 20 cm above the soil surface</tissue>
    </source>
</reference>
<dbReference type="PANTHER" id="PTHR47926:SF489">
    <property type="entry name" value="PENTATRICOPEPTIDE REPEAT-CONTAINING PROTEIN"/>
    <property type="match status" value="1"/>
</dbReference>
<evidence type="ECO:0000313" key="1">
    <source>
        <dbReference type="EMBL" id="JAD30424.1"/>
    </source>
</evidence>
<protein>
    <submittedName>
        <fullName evidence="1">Uncharacterized protein</fullName>
    </submittedName>
</protein>
<name>A0A0A8YTN5_ARUDO</name>
<dbReference type="PROSITE" id="PS51257">
    <property type="entry name" value="PROKAR_LIPOPROTEIN"/>
    <property type="match status" value="1"/>
</dbReference>
<organism evidence="1">
    <name type="scientific">Arundo donax</name>
    <name type="common">Giant reed</name>
    <name type="synonym">Donax arundinaceus</name>
    <dbReference type="NCBI Taxonomy" id="35708"/>
    <lineage>
        <taxon>Eukaryota</taxon>
        <taxon>Viridiplantae</taxon>
        <taxon>Streptophyta</taxon>
        <taxon>Embryophyta</taxon>
        <taxon>Tracheophyta</taxon>
        <taxon>Spermatophyta</taxon>
        <taxon>Magnoliopsida</taxon>
        <taxon>Liliopsida</taxon>
        <taxon>Poales</taxon>
        <taxon>Poaceae</taxon>
        <taxon>PACMAD clade</taxon>
        <taxon>Arundinoideae</taxon>
        <taxon>Arundineae</taxon>
        <taxon>Arundo</taxon>
    </lineage>
</organism>
<dbReference type="PANTHER" id="PTHR47926">
    <property type="entry name" value="PENTATRICOPEPTIDE REPEAT-CONTAINING PROTEIN"/>
    <property type="match status" value="1"/>
</dbReference>
<dbReference type="GO" id="GO:0003723">
    <property type="term" value="F:RNA binding"/>
    <property type="evidence" value="ECO:0007669"/>
    <property type="project" value="InterPro"/>
</dbReference>
<dbReference type="AlphaFoldDB" id="A0A0A8YTN5"/>
<reference evidence="1" key="2">
    <citation type="journal article" date="2015" name="Data Brief">
        <title>Shoot transcriptome of the giant reed, Arundo donax.</title>
        <authorList>
            <person name="Barrero R.A."/>
            <person name="Guerrero F.D."/>
            <person name="Moolhuijzen P."/>
            <person name="Goolsby J.A."/>
            <person name="Tidwell J."/>
            <person name="Bellgard S.E."/>
            <person name="Bellgard M.I."/>
        </authorList>
    </citation>
    <scope>NUCLEOTIDE SEQUENCE</scope>
    <source>
        <tissue evidence="1">Shoot tissue taken approximately 20 cm above the soil surface</tissue>
    </source>
</reference>
<sequence length="53" mass="5902">MQICKAKPDGITFIGVLSACCLGGLVDEGRRNFQAMKEVYRIELRIEAALLIF</sequence>
<dbReference type="GO" id="GO:0009451">
    <property type="term" value="P:RNA modification"/>
    <property type="evidence" value="ECO:0007669"/>
    <property type="project" value="InterPro"/>
</dbReference>
<dbReference type="InterPro" id="IPR046960">
    <property type="entry name" value="PPR_At4g14850-like_plant"/>
</dbReference>
<dbReference type="EMBL" id="GBRH01267471">
    <property type="protein sequence ID" value="JAD30424.1"/>
    <property type="molecule type" value="Transcribed_RNA"/>
</dbReference>
<proteinExistence type="predicted"/>
<accession>A0A0A8YTN5</accession>